<accession>A0A5J5G9B5</accession>
<gene>
    <name evidence="2" type="ORF">F4V43_12045</name>
</gene>
<dbReference type="RefSeq" id="WP_150458478.1">
    <property type="nucleotide sequence ID" value="NZ_VYKK01000015.1"/>
</dbReference>
<organism evidence="2 3">
    <name type="scientific">Paenibacillus spiritus</name>
    <dbReference type="NCBI Taxonomy" id="2496557"/>
    <lineage>
        <taxon>Bacteria</taxon>
        <taxon>Bacillati</taxon>
        <taxon>Bacillota</taxon>
        <taxon>Bacilli</taxon>
        <taxon>Bacillales</taxon>
        <taxon>Paenibacillaceae</taxon>
        <taxon>Paenibacillus</taxon>
    </lineage>
</organism>
<dbReference type="InterPro" id="IPR001119">
    <property type="entry name" value="SLH_dom"/>
</dbReference>
<evidence type="ECO:0000313" key="2">
    <source>
        <dbReference type="EMBL" id="KAA9004124.1"/>
    </source>
</evidence>
<proteinExistence type="predicted"/>
<keyword evidence="3" id="KW-1185">Reference proteome</keyword>
<dbReference type="PROSITE" id="PS51272">
    <property type="entry name" value="SLH"/>
    <property type="match status" value="1"/>
</dbReference>
<dbReference type="Proteomes" id="UP000367750">
    <property type="component" value="Unassembled WGS sequence"/>
</dbReference>
<evidence type="ECO:0000313" key="3">
    <source>
        <dbReference type="Proteomes" id="UP000367750"/>
    </source>
</evidence>
<evidence type="ECO:0000259" key="1">
    <source>
        <dbReference type="PROSITE" id="PS51272"/>
    </source>
</evidence>
<dbReference type="AlphaFoldDB" id="A0A5J5G9B5"/>
<dbReference type="Pfam" id="PF00395">
    <property type="entry name" value="SLH"/>
    <property type="match status" value="2"/>
</dbReference>
<comment type="caution">
    <text evidence="2">The sequence shown here is derived from an EMBL/GenBank/DDBJ whole genome shotgun (WGS) entry which is preliminary data.</text>
</comment>
<sequence length="195" mass="21168">MTEVTTTDDFDQAQALGNPVVQQIAKAVYSQLAADNAADEGRPVTRAEFTSLLARELGLKASPQGKTFSDVAPASLFYDDIRAAREAGIIYGWSDNSFKGDTILTRAEMTTMFIRAYELLHGTVNTELAELSYKDRSEVPSWAQASMLKASFLNKISRYADGTYQPSGATNYADAIGILSGLWTVSKATNDSKSN</sequence>
<dbReference type="OrthoDB" id="504962at2"/>
<dbReference type="EMBL" id="VYKK01000015">
    <property type="protein sequence ID" value="KAA9004124.1"/>
    <property type="molecule type" value="Genomic_DNA"/>
</dbReference>
<reference evidence="2 3" key="1">
    <citation type="submission" date="2019-09" db="EMBL/GenBank/DDBJ databases">
        <title>Bacillus ochoae sp. nov., Paenibacillus whitsoniae sp. nov., Paenibacillus spiritus sp. nov. Isolated from the Mars Exploration Rover during spacecraft assembly.</title>
        <authorList>
            <person name="Seuylemezian A."/>
            <person name="Vaishampayan P."/>
        </authorList>
    </citation>
    <scope>NUCLEOTIDE SEQUENCE [LARGE SCALE GENOMIC DNA]</scope>
    <source>
        <strain evidence="2 3">MER_111</strain>
    </source>
</reference>
<name>A0A5J5G9B5_9BACL</name>
<protein>
    <submittedName>
        <fullName evidence="2">S-layer homology domain-containing protein</fullName>
    </submittedName>
</protein>
<feature type="domain" description="SLH" evidence="1">
    <location>
        <begin position="64"/>
        <end position="127"/>
    </location>
</feature>